<dbReference type="Gene3D" id="3.40.50.150">
    <property type="entry name" value="Vaccinia Virus protein VP39"/>
    <property type="match status" value="1"/>
</dbReference>
<dbReference type="EMBL" id="JAGTJQ010000009">
    <property type="protein sequence ID" value="KAH7024722.1"/>
    <property type="molecule type" value="Genomic_DNA"/>
</dbReference>
<accession>A0A9P8XXP8</accession>
<evidence type="ECO:0000313" key="1">
    <source>
        <dbReference type="EMBL" id="KAH7024722.1"/>
    </source>
</evidence>
<name>A0A9P8XXP8_9PEZI</name>
<dbReference type="RefSeq" id="XP_046008270.1">
    <property type="nucleotide sequence ID" value="XM_046151852.1"/>
</dbReference>
<comment type="caution">
    <text evidence="1">The sequence shown here is derived from an EMBL/GenBank/DDBJ whole genome shotgun (WGS) entry which is preliminary data.</text>
</comment>
<sequence>MHTDIRTLDVNLERFFGTKPTRVDDAFAISLAEQSYLPKVDDPRADWVVVAAFNAFQAFQQGQLGKVERFATIGTGSGTDVVAALETFPQLKFAAMTDLHQSVVDVAKHNVVSATQGSAPVVRRVAERIFAADGDLLQPLEGQAAFDLIYENLPNIPLSTSSSTTDTLVREGQTSSTFVGDRSADGVPAHVSAAMLDLHYLCLRQARVKQLVNPKTGVILSSIGGRVPVQAMLDMARAAGYTARVVSLAWKVQSEPHTVIGEYAESQKSGLGTYYFYPTSALASVFNHLSPATAALHSDWIEQQLLPHRLDAVTAYRQHCEGIEIGHTVVVIASVFGVVGEDGDTVRSIL</sequence>
<dbReference type="GeneID" id="70181398"/>
<reference evidence="1" key="1">
    <citation type="journal article" date="2021" name="Nat. Commun.">
        <title>Genetic determinants of endophytism in the Arabidopsis root mycobiome.</title>
        <authorList>
            <person name="Mesny F."/>
            <person name="Miyauchi S."/>
            <person name="Thiergart T."/>
            <person name="Pickel B."/>
            <person name="Atanasova L."/>
            <person name="Karlsson M."/>
            <person name="Huettel B."/>
            <person name="Barry K.W."/>
            <person name="Haridas S."/>
            <person name="Chen C."/>
            <person name="Bauer D."/>
            <person name="Andreopoulos W."/>
            <person name="Pangilinan J."/>
            <person name="LaButti K."/>
            <person name="Riley R."/>
            <person name="Lipzen A."/>
            <person name="Clum A."/>
            <person name="Drula E."/>
            <person name="Henrissat B."/>
            <person name="Kohler A."/>
            <person name="Grigoriev I.V."/>
            <person name="Martin F.M."/>
            <person name="Hacquard S."/>
        </authorList>
    </citation>
    <scope>NUCLEOTIDE SEQUENCE</scope>
    <source>
        <strain evidence="1">MPI-CAGE-CH-0230</strain>
    </source>
</reference>
<dbReference type="OrthoDB" id="2116590at2759"/>
<proteinExistence type="predicted"/>
<gene>
    <name evidence="1" type="ORF">B0I36DRAFT_295397</name>
</gene>
<dbReference type="AlphaFoldDB" id="A0A9P8XXP8"/>
<keyword evidence="2" id="KW-1185">Reference proteome</keyword>
<dbReference type="InterPro" id="IPR029063">
    <property type="entry name" value="SAM-dependent_MTases_sf"/>
</dbReference>
<evidence type="ECO:0000313" key="2">
    <source>
        <dbReference type="Proteomes" id="UP000756346"/>
    </source>
</evidence>
<protein>
    <submittedName>
        <fullName evidence="1">Uncharacterized protein</fullName>
    </submittedName>
</protein>
<dbReference type="SUPFAM" id="SSF53335">
    <property type="entry name" value="S-adenosyl-L-methionine-dependent methyltransferases"/>
    <property type="match status" value="1"/>
</dbReference>
<dbReference type="Proteomes" id="UP000756346">
    <property type="component" value="Unassembled WGS sequence"/>
</dbReference>
<organism evidence="1 2">
    <name type="scientific">Microdochium trichocladiopsis</name>
    <dbReference type="NCBI Taxonomy" id="1682393"/>
    <lineage>
        <taxon>Eukaryota</taxon>
        <taxon>Fungi</taxon>
        <taxon>Dikarya</taxon>
        <taxon>Ascomycota</taxon>
        <taxon>Pezizomycotina</taxon>
        <taxon>Sordariomycetes</taxon>
        <taxon>Xylariomycetidae</taxon>
        <taxon>Xylariales</taxon>
        <taxon>Microdochiaceae</taxon>
        <taxon>Microdochium</taxon>
    </lineage>
</organism>